<dbReference type="AlphaFoldDB" id="A0A9W8HS02"/>
<keyword evidence="2" id="KW-0472">Membrane</keyword>
<dbReference type="Proteomes" id="UP001140094">
    <property type="component" value="Unassembled WGS sequence"/>
</dbReference>
<accession>A0A9W8HS02</accession>
<feature type="coiled-coil region" evidence="1">
    <location>
        <begin position="65"/>
        <end position="92"/>
    </location>
</feature>
<keyword evidence="4" id="KW-1185">Reference proteome</keyword>
<evidence type="ECO:0000256" key="2">
    <source>
        <dbReference type="SAM" id="Phobius"/>
    </source>
</evidence>
<proteinExistence type="predicted"/>
<dbReference type="EMBL" id="JANBUO010002961">
    <property type="protein sequence ID" value="KAJ2793267.1"/>
    <property type="molecule type" value="Genomic_DNA"/>
</dbReference>
<evidence type="ECO:0000313" key="3">
    <source>
        <dbReference type="EMBL" id="KAJ2793267.1"/>
    </source>
</evidence>
<comment type="caution">
    <text evidence="3">The sequence shown here is derived from an EMBL/GenBank/DDBJ whole genome shotgun (WGS) entry which is preliminary data.</text>
</comment>
<keyword evidence="1" id="KW-0175">Coiled coil</keyword>
<name>A0A9W8HS02_9FUNG</name>
<gene>
    <name evidence="3" type="ORF">H4R20_006591</name>
</gene>
<protein>
    <submittedName>
        <fullName evidence="3">Uncharacterized protein</fullName>
    </submittedName>
</protein>
<evidence type="ECO:0000313" key="4">
    <source>
        <dbReference type="Proteomes" id="UP001140094"/>
    </source>
</evidence>
<evidence type="ECO:0000256" key="1">
    <source>
        <dbReference type="SAM" id="Coils"/>
    </source>
</evidence>
<reference evidence="3" key="1">
    <citation type="submission" date="2022-07" db="EMBL/GenBank/DDBJ databases">
        <title>Phylogenomic reconstructions and comparative analyses of Kickxellomycotina fungi.</title>
        <authorList>
            <person name="Reynolds N.K."/>
            <person name="Stajich J.E."/>
            <person name="Barry K."/>
            <person name="Grigoriev I.V."/>
            <person name="Crous P."/>
            <person name="Smith M.E."/>
        </authorList>
    </citation>
    <scope>NUCLEOTIDE SEQUENCE</scope>
    <source>
        <strain evidence="3">NRRL 1565</strain>
    </source>
</reference>
<sequence length="96" mass="10873">MGWLGYQLVYPLQRMLTDPIVAPVLIIALALLLFMSNMWRISLSANEQQLLAGSAPKPEVQTESMEQMQRSIDSLTAQMAELGQQIRQLLEERQSL</sequence>
<keyword evidence="2" id="KW-0812">Transmembrane</keyword>
<organism evidence="3 4">
    <name type="scientific">Coemansia guatemalensis</name>
    <dbReference type="NCBI Taxonomy" id="2761395"/>
    <lineage>
        <taxon>Eukaryota</taxon>
        <taxon>Fungi</taxon>
        <taxon>Fungi incertae sedis</taxon>
        <taxon>Zoopagomycota</taxon>
        <taxon>Kickxellomycotina</taxon>
        <taxon>Kickxellomycetes</taxon>
        <taxon>Kickxellales</taxon>
        <taxon>Kickxellaceae</taxon>
        <taxon>Coemansia</taxon>
    </lineage>
</organism>
<keyword evidence="2" id="KW-1133">Transmembrane helix</keyword>
<feature type="transmembrane region" description="Helical" evidence="2">
    <location>
        <begin position="20"/>
        <end position="39"/>
    </location>
</feature>